<feature type="transmembrane region" description="Helical" evidence="1">
    <location>
        <begin position="30"/>
        <end position="50"/>
    </location>
</feature>
<evidence type="ECO:0000313" key="2">
    <source>
        <dbReference type="EMBL" id="AUX08688.1"/>
    </source>
</evidence>
<evidence type="ECO:0000256" key="1">
    <source>
        <dbReference type="SAM" id="Phobius"/>
    </source>
</evidence>
<keyword evidence="1" id="KW-0472">Membrane</keyword>
<dbReference type="AlphaFoldDB" id="A0A343THW6"/>
<keyword evidence="1" id="KW-1133">Transmembrane helix</keyword>
<name>A0A343THW6_9EURY</name>
<organism evidence="2 3">
    <name type="scientific">Halalkaliarchaeum desulfuricum</name>
    <dbReference type="NCBI Taxonomy" id="2055893"/>
    <lineage>
        <taxon>Archaea</taxon>
        <taxon>Methanobacteriati</taxon>
        <taxon>Methanobacteriota</taxon>
        <taxon>Stenosarchaea group</taxon>
        <taxon>Halobacteria</taxon>
        <taxon>Halobacteriales</taxon>
        <taxon>Haloferacaceae</taxon>
        <taxon>Halalkaliarchaeum</taxon>
    </lineage>
</organism>
<evidence type="ECO:0000313" key="3">
    <source>
        <dbReference type="Proteomes" id="UP000263012"/>
    </source>
</evidence>
<feature type="transmembrane region" description="Helical" evidence="1">
    <location>
        <begin position="5"/>
        <end position="24"/>
    </location>
</feature>
<dbReference type="EMBL" id="CP025066">
    <property type="protein sequence ID" value="AUX08688.1"/>
    <property type="molecule type" value="Genomic_DNA"/>
</dbReference>
<keyword evidence="1" id="KW-0812">Transmembrane</keyword>
<sequence length="62" mass="6522">MLSIVLATVGVFTFLIGFLVGTFSIGMSSIVGFVIAIVGLALAVGSYSRYLDIQAAKRGRPR</sequence>
<dbReference type="KEGG" id="hdf:AArcSl_1051"/>
<gene>
    <name evidence="2" type="ORF">AArcSl_1051</name>
</gene>
<dbReference type="Proteomes" id="UP000263012">
    <property type="component" value="Chromosome"/>
</dbReference>
<protein>
    <submittedName>
        <fullName evidence="2">Uncharacterized protein</fullName>
    </submittedName>
</protein>
<reference evidence="3" key="1">
    <citation type="submission" date="2017-11" db="EMBL/GenBank/DDBJ databases">
        <title>Phenotypic and genomic properties of facultatively anaerobic sulfur-reducing natronoarchaea from hypersaline soda lakes.</title>
        <authorList>
            <person name="Sorokin D.Y."/>
            <person name="Kublanov I.V."/>
            <person name="Roman P."/>
            <person name="Sinninghe Damste J.S."/>
            <person name="Golyshin P.N."/>
            <person name="Rojo D."/>
            <person name="Ciordia S."/>
            <person name="Mena M.D.C."/>
            <person name="Ferrer M."/>
            <person name="Messina E."/>
            <person name="Smedile F."/>
            <person name="La Spada G."/>
            <person name="La Cono V."/>
            <person name="Yakimov M.M."/>
        </authorList>
    </citation>
    <scope>NUCLEOTIDE SEQUENCE [LARGE SCALE GENOMIC DNA]</scope>
    <source>
        <strain evidence="3">AArc-Sl</strain>
    </source>
</reference>
<proteinExistence type="predicted"/>
<accession>A0A343THW6</accession>
<keyword evidence="3" id="KW-1185">Reference proteome</keyword>